<dbReference type="STRING" id="1901.BB341_12975"/>
<organism evidence="3 4">
    <name type="scientific">Streptomyces clavuligerus</name>
    <dbReference type="NCBI Taxonomy" id="1901"/>
    <lineage>
        <taxon>Bacteria</taxon>
        <taxon>Bacillati</taxon>
        <taxon>Actinomycetota</taxon>
        <taxon>Actinomycetes</taxon>
        <taxon>Kitasatosporales</taxon>
        <taxon>Streptomycetaceae</taxon>
        <taxon>Streptomyces</taxon>
    </lineage>
</organism>
<feature type="compositionally biased region" description="Pro residues" evidence="1">
    <location>
        <begin position="122"/>
        <end position="131"/>
    </location>
</feature>
<feature type="compositionally biased region" description="Pro residues" evidence="1">
    <location>
        <begin position="141"/>
        <end position="166"/>
    </location>
</feature>
<dbReference type="PROSITE" id="PS51257">
    <property type="entry name" value="PROKAR_LIPOPROTEIN"/>
    <property type="match status" value="1"/>
</dbReference>
<evidence type="ECO:0008006" key="5">
    <source>
        <dbReference type="Google" id="ProtNLM"/>
    </source>
</evidence>
<evidence type="ECO:0000313" key="4">
    <source>
        <dbReference type="Proteomes" id="UP000002357"/>
    </source>
</evidence>
<feature type="signal peptide" evidence="2">
    <location>
        <begin position="1"/>
        <end position="18"/>
    </location>
</feature>
<evidence type="ECO:0000256" key="2">
    <source>
        <dbReference type="SAM" id="SignalP"/>
    </source>
</evidence>
<dbReference type="RefSeq" id="WP_003961219.1">
    <property type="nucleotide sequence ID" value="NZ_CM000913.1"/>
</dbReference>
<dbReference type="Proteomes" id="UP000002357">
    <property type="component" value="Chromosome"/>
</dbReference>
<reference evidence="3 4" key="1">
    <citation type="journal article" date="2010" name="Genome Biol. Evol.">
        <title>The sequence of a 1.8-mb bacterial linear plasmid reveals a rich evolutionary reservoir of secondary metabolic pathways.</title>
        <authorList>
            <person name="Medema M.H."/>
            <person name="Trefzer A."/>
            <person name="Kovalchuk A."/>
            <person name="van den Berg M."/>
            <person name="Mueller U."/>
            <person name="Heijne W."/>
            <person name="Wu L."/>
            <person name="Alam M.T."/>
            <person name="Ronning C.M."/>
            <person name="Nierman W.C."/>
            <person name="Bovenberg R.A.L."/>
            <person name="Breitling R."/>
            <person name="Takano E."/>
        </authorList>
    </citation>
    <scope>NUCLEOTIDE SEQUENCE [LARGE SCALE GENOMIC DNA]</scope>
    <source>
        <strain evidence="4">ATCC 27064 / DSM 738 / JCM 4710 / NBRC 13307 / NCIMB 12785 / NRRL 3585 / VKM Ac-602</strain>
    </source>
</reference>
<sequence length="212" mass="20248">MSAPARLAAAFAASLALAASAGCMSVSDDKGGGRKPGPSPSADRQDTVAEPDGGHAGPGGRVLDGTGPRATRTGAEATGDDGRRGAREESRSPSGAGTPGTASRPAPGGGGSGGGGGQAPVRPKPPGPAPTPTKDGGSVPVVPPSPVTPVVPSPEPPVESPTPVPAEPTEEPSSPTPPPEAQAAGDLRMTVVDGDGSPAGRPGSAARFDGVM</sequence>
<name>E2PXV4_STRCL</name>
<gene>
    <name evidence="3" type="ORF">SCLAV_3123</name>
</gene>
<protein>
    <recommendedName>
        <fullName evidence="5">Lipoprotein</fullName>
    </recommendedName>
</protein>
<feature type="region of interest" description="Disordered" evidence="1">
    <location>
        <begin position="24"/>
        <end position="212"/>
    </location>
</feature>
<accession>E2PXV4</accession>
<dbReference type="EMBL" id="CM000913">
    <property type="protein sequence ID" value="EFG08194.1"/>
    <property type="molecule type" value="Genomic_DNA"/>
</dbReference>
<dbReference type="AlphaFoldDB" id="E2PXV4"/>
<evidence type="ECO:0000256" key="1">
    <source>
        <dbReference type="SAM" id="MobiDB-lite"/>
    </source>
</evidence>
<feature type="compositionally biased region" description="Low complexity" evidence="1">
    <location>
        <begin position="95"/>
        <end position="106"/>
    </location>
</feature>
<keyword evidence="2" id="KW-0732">Signal</keyword>
<keyword evidence="4" id="KW-1185">Reference proteome</keyword>
<feature type="compositionally biased region" description="Basic and acidic residues" evidence="1">
    <location>
        <begin position="80"/>
        <end position="91"/>
    </location>
</feature>
<dbReference type="KEGG" id="sclf:BB341_12975"/>
<evidence type="ECO:0000313" key="3">
    <source>
        <dbReference type="EMBL" id="EFG08194.1"/>
    </source>
</evidence>
<feature type="chain" id="PRO_5003162498" description="Lipoprotein" evidence="2">
    <location>
        <begin position="19"/>
        <end position="212"/>
    </location>
</feature>
<feature type="compositionally biased region" description="Gly residues" evidence="1">
    <location>
        <begin position="107"/>
        <end position="118"/>
    </location>
</feature>
<proteinExistence type="predicted"/>
<dbReference type="GeneID" id="93730344"/>